<dbReference type="Pfam" id="PF10946">
    <property type="entry name" value="DUF2625"/>
    <property type="match status" value="1"/>
</dbReference>
<feature type="non-terminal residue" evidence="1">
    <location>
        <position position="1"/>
    </location>
</feature>
<evidence type="ECO:0000313" key="1">
    <source>
        <dbReference type="EMBL" id="MFD0855761.1"/>
    </source>
</evidence>
<dbReference type="InterPro" id="IPR021239">
    <property type="entry name" value="DUF2625"/>
</dbReference>
<reference evidence="2" key="1">
    <citation type="journal article" date="2019" name="Int. J. Syst. Evol. Microbiol.">
        <title>The Global Catalogue of Microorganisms (GCM) 10K type strain sequencing project: providing services to taxonomists for standard genome sequencing and annotation.</title>
        <authorList>
            <consortium name="The Broad Institute Genomics Platform"/>
            <consortium name="The Broad Institute Genome Sequencing Center for Infectious Disease"/>
            <person name="Wu L."/>
            <person name="Ma J."/>
        </authorList>
    </citation>
    <scope>NUCLEOTIDE SEQUENCE [LARGE SCALE GENOMIC DNA]</scope>
    <source>
        <strain evidence="2">JCM 31696</strain>
    </source>
</reference>
<sequence length="130" mass="14073">PPPALLAGFDILGGQFAINGPDPAALGRPGSPGQMCYFAPDTLEWEAMEIGGHSAWFAWLLSGRLDDFYRGLRWTGWQSDSTALGLDQGMSIYPFLSTKEGQEDIDSTSRRPTPIRELFSFHGSAPLPGG</sequence>
<dbReference type="EMBL" id="JBHTIR010003773">
    <property type="protein sequence ID" value="MFD0855761.1"/>
    <property type="molecule type" value="Genomic_DNA"/>
</dbReference>
<dbReference type="Proteomes" id="UP001597083">
    <property type="component" value="Unassembled WGS sequence"/>
</dbReference>
<proteinExistence type="predicted"/>
<name>A0ABW3CN51_9ACTN</name>
<organism evidence="1 2">
    <name type="scientific">Actinomadura adrarensis</name>
    <dbReference type="NCBI Taxonomy" id="1819600"/>
    <lineage>
        <taxon>Bacteria</taxon>
        <taxon>Bacillati</taxon>
        <taxon>Actinomycetota</taxon>
        <taxon>Actinomycetes</taxon>
        <taxon>Streptosporangiales</taxon>
        <taxon>Thermomonosporaceae</taxon>
        <taxon>Actinomadura</taxon>
    </lineage>
</organism>
<accession>A0ABW3CN51</accession>
<evidence type="ECO:0000313" key="2">
    <source>
        <dbReference type="Proteomes" id="UP001597083"/>
    </source>
</evidence>
<comment type="caution">
    <text evidence="1">The sequence shown here is derived from an EMBL/GenBank/DDBJ whole genome shotgun (WGS) entry which is preliminary data.</text>
</comment>
<gene>
    <name evidence="1" type="ORF">ACFQ07_26200</name>
</gene>
<keyword evidence="2" id="KW-1185">Reference proteome</keyword>
<protein>
    <submittedName>
        <fullName evidence="1">DUF2625 family protein</fullName>
    </submittedName>
</protein>